<gene>
    <name evidence="1" type="ORF">Zmor_027992</name>
</gene>
<evidence type="ECO:0000313" key="2">
    <source>
        <dbReference type="Proteomes" id="UP001168821"/>
    </source>
</evidence>
<reference evidence="1" key="1">
    <citation type="journal article" date="2023" name="G3 (Bethesda)">
        <title>Whole genome assemblies of Zophobas morio and Tenebrio molitor.</title>
        <authorList>
            <person name="Kaur S."/>
            <person name="Stinson S.A."/>
            <person name="diCenzo G.C."/>
        </authorList>
    </citation>
    <scope>NUCLEOTIDE SEQUENCE</scope>
    <source>
        <strain evidence="1">QUZm001</strain>
    </source>
</reference>
<sequence>MWRFNSKCNVRGIDPSRLMGLGPKNLLGVCTTNLGIYRSAHLQEHAIVIIPLHILGRIIPRSFTRIALVYYTDPALNNNRPSGANCFECDYWMDVTLNKRCRRDFTHLLVLVEADEQIVWGIYALGGFH</sequence>
<comment type="caution">
    <text evidence="1">The sequence shown here is derived from an EMBL/GenBank/DDBJ whole genome shotgun (WGS) entry which is preliminary data.</text>
</comment>
<accession>A0AA38HPJ6</accession>
<protein>
    <submittedName>
        <fullName evidence="1">Uncharacterized protein</fullName>
    </submittedName>
</protein>
<evidence type="ECO:0000313" key="1">
    <source>
        <dbReference type="EMBL" id="KAJ3641485.1"/>
    </source>
</evidence>
<keyword evidence="2" id="KW-1185">Reference proteome</keyword>
<organism evidence="1 2">
    <name type="scientific">Zophobas morio</name>
    <dbReference type="NCBI Taxonomy" id="2755281"/>
    <lineage>
        <taxon>Eukaryota</taxon>
        <taxon>Metazoa</taxon>
        <taxon>Ecdysozoa</taxon>
        <taxon>Arthropoda</taxon>
        <taxon>Hexapoda</taxon>
        <taxon>Insecta</taxon>
        <taxon>Pterygota</taxon>
        <taxon>Neoptera</taxon>
        <taxon>Endopterygota</taxon>
        <taxon>Coleoptera</taxon>
        <taxon>Polyphaga</taxon>
        <taxon>Cucujiformia</taxon>
        <taxon>Tenebrionidae</taxon>
        <taxon>Zophobas</taxon>
    </lineage>
</organism>
<proteinExistence type="predicted"/>
<name>A0AA38HPJ6_9CUCU</name>
<dbReference type="Proteomes" id="UP001168821">
    <property type="component" value="Unassembled WGS sequence"/>
</dbReference>
<dbReference type="EMBL" id="JALNTZ010000009">
    <property type="protein sequence ID" value="KAJ3641485.1"/>
    <property type="molecule type" value="Genomic_DNA"/>
</dbReference>
<dbReference type="AlphaFoldDB" id="A0AA38HPJ6"/>